<organism evidence="2 3">
    <name type="scientific">Elasticomyces elasticus</name>
    <dbReference type="NCBI Taxonomy" id="574655"/>
    <lineage>
        <taxon>Eukaryota</taxon>
        <taxon>Fungi</taxon>
        <taxon>Dikarya</taxon>
        <taxon>Ascomycota</taxon>
        <taxon>Pezizomycotina</taxon>
        <taxon>Dothideomycetes</taxon>
        <taxon>Dothideomycetidae</taxon>
        <taxon>Mycosphaerellales</taxon>
        <taxon>Teratosphaeriaceae</taxon>
        <taxon>Elasticomyces</taxon>
    </lineage>
</organism>
<evidence type="ECO:0000256" key="1">
    <source>
        <dbReference type="SAM" id="MobiDB-lite"/>
    </source>
</evidence>
<reference evidence="2" key="1">
    <citation type="submission" date="2023-08" db="EMBL/GenBank/DDBJ databases">
        <title>Black Yeasts Isolated from many extreme environments.</title>
        <authorList>
            <person name="Coleine C."/>
            <person name="Stajich J.E."/>
            <person name="Selbmann L."/>
        </authorList>
    </citation>
    <scope>NUCLEOTIDE SEQUENCE</scope>
    <source>
        <strain evidence="2">CCFEE 5810</strain>
    </source>
</reference>
<feature type="compositionally biased region" description="Basic and acidic residues" evidence="1">
    <location>
        <begin position="12"/>
        <end position="21"/>
    </location>
</feature>
<feature type="compositionally biased region" description="Polar residues" evidence="1">
    <location>
        <begin position="24"/>
        <end position="33"/>
    </location>
</feature>
<evidence type="ECO:0000313" key="2">
    <source>
        <dbReference type="EMBL" id="KAK5702817.1"/>
    </source>
</evidence>
<protein>
    <submittedName>
        <fullName evidence="2">Uncharacterized protein</fullName>
    </submittedName>
</protein>
<sequence length="126" mass="14595">MCDTTIRRRYPKPMENKENVKPDLSTSRTTASPMPSEPSLLEKDILNSSLTIDLPMMLKRAYDRGPDEVCSPLLSAGEYEYLMRQIAIISRPKRTKTKVEPRHKRKQVWRKLNGVWVDVMATGEQF</sequence>
<gene>
    <name evidence="2" type="ORF">LTR97_003763</name>
</gene>
<dbReference type="AlphaFoldDB" id="A0AAN7VTH0"/>
<accession>A0AAN7VTH0</accession>
<evidence type="ECO:0000313" key="3">
    <source>
        <dbReference type="Proteomes" id="UP001310594"/>
    </source>
</evidence>
<comment type="caution">
    <text evidence="2">The sequence shown here is derived from an EMBL/GenBank/DDBJ whole genome shotgun (WGS) entry which is preliminary data.</text>
</comment>
<name>A0AAN7VTH0_9PEZI</name>
<dbReference type="Proteomes" id="UP001310594">
    <property type="component" value="Unassembled WGS sequence"/>
</dbReference>
<proteinExistence type="predicted"/>
<feature type="region of interest" description="Disordered" evidence="1">
    <location>
        <begin position="1"/>
        <end position="39"/>
    </location>
</feature>
<dbReference type="EMBL" id="JAVRQU010000005">
    <property type="protein sequence ID" value="KAK5702817.1"/>
    <property type="molecule type" value="Genomic_DNA"/>
</dbReference>